<comment type="caution">
    <text evidence="1">The sequence shown here is derived from an EMBL/GenBank/DDBJ whole genome shotgun (WGS) entry which is preliminary data.</text>
</comment>
<sequence length="51" mass="5800">MAYRPTENETTGFSPNSLMLGREVSTPLDLMYAMSVSFKKTPVNQWICEVQ</sequence>
<gene>
    <name evidence="1" type="ORF">DPMN_039342</name>
</gene>
<keyword evidence="2" id="KW-1185">Reference proteome</keyword>
<dbReference type="Proteomes" id="UP000828390">
    <property type="component" value="Unassembled WGS sequence"/>
</dbReference>
<protein>
    <submittedName>
        <fullName evidence="1">Uncharacterized protein</fullName>
    </submittedName>
</protein>
<organism evidence="1 2">
    <name type="scientific">Dreissena polymorpha</name>
    <name type="common">Zebra mussel</name>
    <name type="synonym">Mytilus polymorpha</name>
    <dbReference type="NCBI Taxonomy" id="45954"/>
    <lineage>
        <taxon>Eukaryota</taxon>
        <taxon>Metazoa</taxon>
        <taxon>Spiralia</taxon>
        <taxon>Lophotrochozoa</taxon>
        <taxon>Mollusca</taxon>
        <taxon>Bivalvia</taxon>
        <taxon>Autobranchia</taxon>
        <taxon>Heteroconchia</taxon>
        <taxon>Euheterodonta</taxon>
        <taxon>Imparidentia</taxon>
        <taxon>Neoheterodontei</taxon>
        <taxon>Myida</taxon>
        <taxon>Dreissenoidea</taxon>
        <taxon>Dreissenidae</taxon>
        <taxon>Dreissena</taxon>
    </lineage>
</organism>
<reference evidence="1" key="2">
    <citation type="submission" date="2020-11" db="EMBL/GenBank/DDBJ databases">
        <authorList>
            <person name="McCartney M.A."/>
            <person name="Auch B."/>
            <person name="Kono T."/>
            <person name="Mallez S."/>
            <person name="Becker A."/>
            <person name="Gohl D.M."/>
            <person name="Silverstein K.A.T."/>
            <person name="Koren S."/>
            <person name="Bechman K.B."/>
            <person name="Herman A."/>
            <person name="Abrahante J.E."/>
            <person name="Garbe J."/>
        </authorList>
    </citation>
    <scope>NUCLEOTIDE SEQUENCE</scope>
    <source>
        <strain evidence="1">Duluth1</strain>
        <tissue evidence="1">Whole animal</tissue>
    </source>
</reference>
<accession>A0A9D4RRL2</accession>
<evidence type="ECO:0000313" key="2">
    <source>
        <dbReference type="Proteomes" id="UP000828390"/>
    </source>
</evidence>
<proteinExistence type="predicted"/>
<evidence type="ECO:0000313" key="1">
    <source>
        <dbReference type="EMBL" id="KAH3876062.1"/>
    </source>
</evidence>
<dbReference type="EMBL" id="JAIWYP010000002">
    <property type="protein sequence ID" value="KAH3876062.1"/>
    <property type="molecule type" value="Genomic_DNA"/>
</dbReference>
<name>A0A9D4RRL2_DREPO</name>
<reference evidence="1" key="1">
    <citation type="journal article" date="2019" name="bioRxiv">
        <title>The Genome of the Zebra Mussel, Dreissena polymorpha: A Resource for Invasive Species Research.</title>
        <authorList>
            <person name="McCartney M.A."/>
            <person name="Auch B."/>
            <person name="Kono T."/>
            <person name="Mallez S."/>
            <person name="Zhang Y."/>
            <person name="Obille A."/>
            <person name="Becker A."/>
            <person name="Abrahante J.E."/>
            <person name="Garbe J."/>
            <person name="Badalamenti J.P."/>
            <person name="Herman A."/>
            <person name="Mangelson H."/>
            <person name="Liachko I."/>
            <person name="Sullivan S."/>
            <person name="Sone E.D."/>
            <person name="Koren S."/>
            <person name="Silverstein K.A.T."/>
            <person name="Beckman K.B."/>
            <person name="Gohl D.M."/>
        </authorList>
    </citation>
    <scope>NUCLEOTIDE SEQUENCE</scope>
    <source>
        <strain evidence="1">Duluth1</strain>
        <tissue evidence="1">Whole animal</tissue>
    </source>
</reference>
<dbReference type="AlphaFoldDB" id="A0A9D4RRL2"/>